<organism evidence="2 3">
    <name type="scientific">Methylobacterium tardum</name>
    <dbReference type="NCBI Taxonomy" id="374432"/>
    <lineage>
        <taxon>Bacteria</taxon>
        <taxon>Pseudomonadati</taxon>
        <taxon>Pseudomonadota</taxon>
        <taxon>Alphaproteobacteria</taxon>
        <taxon>Hyphomicrobiales</taxon>
        <taxon>Methylobacteriaceae</taxon>
        <taxon>Methylobacterium</taxon>
    </lineage>
</organism>
<name>A0AA37TPB8_9HYPH</name>
<protein>
    <submittedName>
        <fullName evidence="2">Uncharacterized protein</fullName>
    </submittedName>
</protein>
<evidence type="ECO:0000313" key="3">
    <source>
        <dbReference type="Proteomes" id="UP001157440"/>
    </source>
</evidence>
<dbReference type="EMBL" id="BSPL01000023">
    <property type="protein sequence ID" value="GLS72811.1"/>
    <property type="molecule type" value="Genomic_DNA"/>
</dbReference>
<comment type="caution">
    <text evidence="2">The sequence shown here is derived from an EMBL/GenBank/DDBJ whole genome shotgun (WGS) entry which is preliminary data.</text>
</comment>
<dbReference type="AlphaFoldDB" id="A0AA37TPB8"/>
<keyword evidence="3" id="KW-1185">Reference proteome</keyword>
<gene>
    <name evidence="2" type="ORF">GCM10007890_48260</name>
</gene>
<dbReference type="Proteomes" id="UP001157440">
    <property type="component" value="Unassembled WGS sequence"/>
</dbReference>
<evidence type="ECO:0000256" key="1">
    <source>
        <dbReference type="SAM" id="MobiDB-lite"/>
    </source>
</evidence>
<sequence length="81" mass="8407">MRVMGLDGHSGDVPPLSWDATRGSARQATEGNAVRADPRRTFSISWGAAKRPTPGAVARATAHPAKAGRHPMAESECGSVA</sequence>
<proteinExistence type="predicted"/>
<accession>A0AA37TPB8</accession>
<evidence type="ECO:0000313" key="2">
    <source>
        <dbReference type="EMBL" id="GLS72811.1"/>
    </source>
</evidence>
<reference evidence="3" key="1">
    <citation type="journal article" date="2019" name="Int. J. Syst. Evol. Microbiol.">
        <title>The Global Catalogue of Microorganisms (GCM) 10K type strain sequencing project: providing services to taxonomists for standard genome sequencing and annotation.</title>
        <authorList>
            <consortium name="The Broad Institute Genomics Platform"/>
            <consortium name="The Broad Institute Genome Sequencing Center for Infectious Disease"/>
            <person name="Wu L."/>
            <person name="Ma J."/>
        </authorList>
    </citation>
    <scope>NUCLEOTIDE SEQUENCE [LARGE SCALE GENOMIC DNA]</scope>
    <source>
        <strain evidence="3">NBRC 103632</strain>
    </source>
</reference>
<feature type="region of interest" description="Disordered" evidence="1">
    <location>
        <begin position="1"/>
        <end position="81"/>
    </location>
</feature>